<dbReference type="AlphaFoldDB" id="A0A3M7RBV2"/>
<accession>A0A3M7RBV2</accession>
<dbReference type="Proteomes" id="UP000276133">
    <property type="component" value="Unassembled WGS sequence"/>
</dbReference>
<dbReference type="EMBL" id="REGN01003743">
    <property type="protein sequence ID" value="RNA21063.1"/>
    <property type="molecule type" value="Genomic_DNA"/>
</dbReference>
<sequence>MFDSVIDHHGMNYHYNQTPAKELLLDLVFRNSKLLLDLMFQYGKLFFFMGKIRAKGYLPLSLISIKKDQADPQPAQQKCRITLIGLSDVPIKFITIL</sequence>
<keyword evidence="2" id="KW-1185">Reference proteome</keyword>
<proteinExistence type="predicted"/>
<evidence type="ECO:0000313" key="2">
    <source>
        <dbReference type="Proteomes" id="UP000276133"/>
    </source>
</evidence>
<name>A0A3M7RBV2_BRAPC</name>
<organism evidence="1 2">
    <name type="scientific">Brachionus plicatilis</name>
    <name type="common">Marine rotifer</name>
    <name type="synonym">Brachionus muelleri</name>
    <dbReference type="NCBI Taxonomy" id="10195"/>
    <lineage>
        <taxon>Eukaryota</taxon>
        <taxon>Metazoa</taxon>
        <taxon>Spiralia</taxon>
        <taxon>Gnathifera</taxon>
        <taxon>Rotifera</taxon>
        <taxon>Eurotatoria</taxon>
        <taxon>Monogononta</taxon>
        <taxon>Pseudotrocha</taxon>
        <taxon>Ploima</taxon>
        <taxon>Brachionidae</taxon>
        <taxon>Brachionus</taxon>
    </lineage>
</organism>
<comment type="caution">
    <text evidence="1">The sequence shown here is derived from an EMBL/GenBank/DDBJ whole genome shotgun (WGS) entry which is preliminary data.</text>
</comment>
<evidence type="ECO:0000313" key="1">
    <source>
        <dbReference type="EMBL" id="RNA21063.1"/>
    </source>
</evidence>
<protein>
    <submittedName>
        <fullName evidence="1">Uncharacterized protein</fullName>
    </submittedName>
</protein>
<gene>
    <name evidence="1" type="ORF">BpHYR1_029634</name>
</gene>
<reference evidence="1 2" key="1">
    <citation type="journal article" date="2018" name="Sci. Rep.">
        <title>Genomic signatures of local adaptation to the degree of environmental predictability in rotifers.</title>
        <authorList>
            <person name="Franch-Gras L."/>
            <person name="Hahn C."/>
            <person name="Garcia-Roger E.M."/>
            <person name="Carmona M.J."/>
            <person name="Serra M."/>
            <person name="Gomez A."/>
        </authorList>
    </citation>
    <scope>NUCLEOTIDE SEQUENCE [LARGE SCALE GENOMIC DNA]</scope>
    <source>
        <strain evidence="1">HYR1</strain>
    </source>
</reference>